<dbReference type="InterPro" id="IPR027478">
    <property type="entry name" value="LdcA_N"/>
</dbReference>
<feature type="domain" description="LD-carboxypeptidase C-terminal" evidence="5">
    <location>
        <begin position="181"/>
        <end position="293"/>
    </location>
</feature>
<dbReference type="CDD" id="cd07025">
    <property type="entry name" value="Peptidase_S66"/>
    <property type="match status" value="1"/>
</dbReference>
<reference evidence="6 7" key="1">
    <citation type="journal article" date="2016" name="Nat. Commun.">
        <title>Thousands of microbial genomes shed light on interconnected biogeochemical processes in an aquifer system.</title>
        <authorList>
            <person name="Anantharaman K."/>
            <person name="Brown C.T."/>
            <person name="Hug L.A."/>
            <person name="Sharon I."/>
            <person name="Castelle C.J."/>
            <person name="Probst A.J."/>
            <person name="Thomas B.C."/>
            <person name="Singh A."/>
            <person name="Wilkins M.J."/>
            <person name="Karaoz U."/>
            <person name="Brodie E.L."/>
            <person name="Williams K.H."/>
            <person name="Hubbard S.S."/>
            <person name="Banfield J.F."/>
        </authorList>
    </citation>
    <scope>NUCLEOTIDE SEQUENCE [LARGE SCALE GENOMIC DNA]</scope>
</reference>
<evidence type="ECO:0000259" key="5">
    <source>
        <dbReference type="Pfam" id="PF17676"/>
    </source>
</evidence>
<evidence type="ECO:0008006" key="8">
    <source>
        <dbReference type="Google" id="ProtNLM"/>
    </source>
</evidence>
<feature type="active site" description="Charge relay system" evidence="3">
    <location>
        <position position="212"/>
    </location>
</feature>
<evidence type="ECO:0000313" key="6">
    <source>
        <dbReference type="EMBL" id="OGK45042.1"/>
    </source>
</evidence>
<dbReference type="Gene3D" id="3.50.30.60">
    <property type="entry name" value="LD-carboxypeptidase A C-terminal domain-like"/>
    <property type="match status" value="1"/>
</dbReference>
<dbReference type="AlphaFoldDB" id="A0A1F7IP52"/>
<dbReference type="InterPro" id="IPR029062">
    <property type="entry name" value="Class_I_gatase-like"/>
</dbReference>
<dbReference type="PIRSF" id="PIRSF028757">
    <property type="entry name" value="LD-carboxypeptidase"/>
    <property type="match status" value="1"/>
</dbReference>
<dbReference type="Proteomes" id="UP000178040">
    <property type="component" value="Unassembled WGS sequence"/>
</dbReference>
<sequence>MNLLAPKLKIGDKIGIVAPSNPLNIESKRKLNKFKGYLEDCGFKIKLSKNIFKIDQFNSSAGSPEKRANDINTMFKDPKIKAIWCFQGGETANQTLDLLDFNLIGKNPKIFLGKSDIDVLSLAIHKITGLVTFHGCDAKIGDGREMDFDYTKKWFIERIINCAKAIEPKSRWITIREGLAEGKLLGCNQTSILKLVGTKYFPDFKESILFLETYKTKVKHLLFQIEQMNQIGVFQKIKAMVVGNNYRFEGEKNNLFVKDIIKELTSKYQFPILKINEFGHYQPHAFLPIGARVLVDATNKKIEILDNFLN</sequence>
<evidence type="ECO:0000313" key="7">
    <source>
        <dbReference type="Proteomes" id="UP000178040"/>
    </source>
</evidence>
<feature type="active site" description="Nucleophile" evidence="3">
    <location>
        <position position="115"/>
    </location>
</feature>
<dbReference type="InterPro" id="IPR003507">
    <property type="entry name" value="S66_fam"/>
</dbReference>
<organism evidence="6 7">
    <name type="scientific">Candidatus Roizmanbacteria bacterium RIFCSPLOWO2_01_FULL_37_16</name>
    <dbReference type="NCBI Taxonomy" id="1802058"/>
    <lineage>
        <taxon>Bacteria</taxon>
        <taxon>Candidatus Roizmaniibacteriota</taxon>
    </lineage>
</organism>
<dbReference type="Gene3D" id="3.40.50.10740">
    <property type="entry name" value="Class I glutamine amidotransferase-like"/>
    <property type="match status" value="1"/>
</dbReference>
<dbReference type="PANTHER" id="PTHR30237">
    <property type="entry name" value="MURAMOYLTETRAPEPTIDE CARBOXYPEPTIDASE"/>
    <property type="match status" value="1"/>
</dbReference>
<dbReference type="SUPFAM" id="SSF141986">
    <property type="entry name" value="LD-carboxypeptidase A C-terminal domain-like"/>
    <property type="match status" value="1"/>
</dbReference>
<keyword evidence="2" id="KW-0378">Hydrolase</keyword>
<protein>
    <recommendedName>
        <fullName evidence="8">LD-carboxypeptidase</fullName>
    </recommendedName>
</protein>
<dbReference type="InterPro" id="IPR040449">
    <property type="entry name" value="Peptidase_S66_N"/>
</dbReference>
<evidence type="ECO:0000256" key="2">
    <source>
        <dbReference type="ARBA" id="ARBA00022801"/>
    </source>
</evidence>
<comment type="caution">
    <text evidence="6">The sequence shown here is derived from an EMBL/GenBank/DDBJ whole genome shotgun (WGS) entry which is preliminary data.</text>
</comment>
<accession>A0A1F7IP52</accession>
<name>A0A1F7IP52_9BACT</name>
<dbReference type="GO" id="GO:0016787">
    <property type="term" value="F:hydrolase activity"/>
    <property type="evidence" value="ECO:0007669"/>
    <property type="project" value="UniProtKB-KW"/>
</dbReference>
<dbReference type="Pfam" id="PF02016">
    <property type="entry name" value="Peptidase_S66"/>
    <property type="match status" value="1"/>
</dbReference>
<evidence type="ECO:0000259" key="4">
    <source>
        <dbReference type="Pfam" id="PF02016"/>
    </source>
</evidence>
<dbReference type="EMBL" id="MGAI01000017">
    <property type="protein sequence ID" value="OGK45042.1"/>
    <property type="molecule type" value="Genomic_DNA"/>
</dbReference>
<evidence type="ECO:0000256" key="3">
    <source>
        <dbReference type="PIRSR" id="PIRSR028757-1"/>
    </source>
</evidence>
<gene>
    <name evidence="6" type="ORF">A3B40_01350</name>
</gene>
<dbReference type="InterPro" id="IPR027461">
    <property type="entry name" value="Carboxypeptidase_A_C_sf"/>
</dbReference>
<proteinExistence type="inferred from homology"/>
<comment type="similarity">
    <text evidence="1">Belongs to the peptidase S66 family.</text>
</comment>
<dbReference type="SUPFAM" id="SSF52317">
    <property type="entry name" value="Class I glutamine amidotransferase-like"/>
    <property type="match status" value="1"/>
</dbReference>
<dbReference type="InterPro" id="IPR040921">
    <property type="entry name" value="Peptidase_S66C"/>
</dbReference>
<evidence type="ECO:0000256" key="1">
    <source>
        <dbReference type="ARBA" id="ARBA00010233"/>
    </source>
</evidence>
<dbReference type="Pfam" id="PF17676">
    <property type="entry name" value="Peptidase_S66C"/>
    <property type="match status" value="1"/>
</dbReference>
<feature type="active site" description="Charge relay system" evidence="3">
    <location>
        <position position="280"/>
    </location>
</feature>
<feature type="domain" description="LD-carboxypeptidase N-terminal" evidence="4">
    <location>
        <begin position="14"/>
        <end position="135"/>
    </location>
</feature>